<dbReference type="Pfam" id="PF20155">
    <property type="entry name" value="TMP_3"/>
    <property type="match status" value="1"/>
</dbReference>
<dbReference type="Proteomes" id="UP001405405">
    <property type="component" value="Unassembled WGS sequence"/>
</dbReference>
<comment type="caution">
    <text evidence="4">The sequence shown here is derived from an EMBL/GenBank/DDBJ whole genome shotgun (WGS) entry which is preliminary data.</text>
</comment>
<evidence type="ECO:0000259" key="3">
    <source>
        <dbReference type="Pfam" id="PF20155"/>
    </source>
</evidence>
<accession>A0ABV0CEM7</accession>
<evidence type="ECO:0000313" key="4">
    <source>
        <dbReference type="EMBL" id="MEN7429650.1"/>
    </source>
</evidence>
<feature type="coiled-coil region" evidence="1">
    <location>
        <begin position="556"/>
        <end position="583"/>
    </location>
</feature>
<evidence type="ECO:0000256" key="2">
    <source>
        <dbReference type="SAM" id="MobiDB-lite"/>
    </source>
</evidence>
<keyword evidence="1" id="KW-0175">Coiled coil</keyword>
<keyword evidence="5" id="KW-1185">Reference proteome</keyword>
<name>A0ABV0CEM7_9NEIS</name>
<feature type="domain" description="Tape measure protein N-terminal" evidence="3">
    <location>
        <begin position="105"/>
        <end position="274"/>
    </location>
</feature>
<dbReference type="RefSeq" id="WP_346787602.1">
    <property type="nucleotide sequence ID" value="NZ_JAYFSJ010000002.1"/>
</dbReference>
<feature type="compositionally biased region" description="Basic and acidic residues" evidence="2">
    <location>
        <begin position="399"/>
        <end position="431"/>
    </location>
</feature>
<dbReference type="NCBIfam" id="TIGR02675">
    <property type="entry name" value="tape_meas_nterm"/>
    <property type="match status" value="1"/>
</dbReference>
<gene>
    <name evidence="4" type="ORF">VA599_02765</name>
</gene>
<feature type="region of interest" description="Disordered" evidence="2">
    <location>
        <begin position="390"/>
        <end position="431"/>
    </location>
</feature>
<organism evidence="4 5">
    <name type="scientific">Chromobacterium indicum</name>
    <dbReference type="NCBI Taxonomy" id="3110228"/>
    <lineage>
        <taxon>Bacteria</taxon>
        <taxon>Pseudomonadati</taxon>
        <taxon>Pseudomonadota</taxon>
        <taxon>Betaproteobacteria</taxon>
        <taxon>Neisseriales</taxon>
        <taxon>Chromobacteriaceae</taxon>
        <taxon>Chromobacterium</taxon>
    </lineage>
</organism>
<dbReference type="EMBL" id="JAYFSJ010000002">
    <property type="protein sequence ID" value="MEN7429650.1"/>
    <property type="molecule type" value="Genomic_DNA"/>
</dbReference>
<sequence length="895" mass="96660">MAERNVGSLVINLEARVAQLQNDMRAGKQAVEDAASSIERDSKRASRAMEEAAGSAGMLARAGTAIAGGFALSAVKEGVIAVAQALNGAQIASERLQKSLFYANGGDLKAVATDIEWLRKESADLGLLFSNAASSYVQFAGAVRGTPLAPHARAVFDSLSTAASAFGLSAETAQSAMLALVQMSAKGVVSAEEFRGQLAEHLPVATQAAARALGVTTGEFSKMLESGQLLAVDFLPKFAAELKKMSQQAADFGGETQKASNNFVNSWEAMKTEVAQSGVASFIAGQLAILTDAFDDVSESMRHARREGAGFWGQAMAAGGAAMRFLNPVNALHYDASSDNARAAQLKERIKDGEANLYEWSFSQTLEQKRAGLVAMRSELAELEKRARAVSKDAGAAQKEAEAKEAARKDAEARAKTYSQDDSRLNDRGQYEKRVKKEEDAYKAAIAGLEKGSAAYLQAEKAHQTALGQLREDFDNKQLAARKRAQAAARQAGAQGRREDAAIDAMQREIMGVEKLSAAERMRFEISEGKYAGWSAASQQRLLAMAAELDATRQLRAENKRFLDELNRDVDRYEAQQRDAAQRLRGGEYDNATQRLDREHRQRRVDIEYNGNLSDEEKGRFGAAEDQRHERATEALRSSERQGIGLQSEDQQLRDQYENRHRLIMEATTLTETERADYIRRNQEQLNADLLNLERNRASAMLSSSSQLFDGLAGLAASFKGKNSGIYKAMFAASKAFAIADSIIKIQQAIATAAASGPFPANMGAMATVVSATAGLVSSISSTNLSGMAHDGIDNIPREGTWLLDRGERVVDRRTNSDLKDFLARVNTPAAGSAAPAQPVRVIVNNLAPGATARTEERQSADGGREILVLVERVVDNKLAAAMRPDGPIYDFVRG</sequence>
<protein>
    <submittedName>
        <fullName evidence="4">Tape measure protein</fullName>
    </submittedName>
</protein>
<evidence type="ECO:0000256" key="1">
    <source>
        <dbReference type="SAM" id="Coils"/>
    </source>
</evidence>
<evidence type="ECO:0000313" key="5">
    <source>
        <dbReference type="Proteomes" id="UP001405405"/>
    </source>
</evidence>
<proteinExistence type="predicted"/>
<feature type="region of interest" description="Disordered" evidence="2">
    <location>
        <begin position="608"/>
        <end position="651"/>
    </location>
</feature>
<feature type="compositionally biased region" description="Basic and acidic residues" evidence="2">
    <location>
        <begin position="615"/>
        <end position="640"/>
    </location>
</feature>
<dbReference type="InterPro" id="IPR013491">
    <property type="entry name" value="Tape_meas_N"/>
</dbReference>
<reference evidence="4 5" key="1">
    <citation type="submission" date="2023-12" db="EMBL/GenBank/DDBJ databases">
        <title>Chromobacterium sp. strain TRC.1.1.SA producing antimicrobial pigment.</title>
        <authorList>
            <person name="Verma N."/>
            <person name="Choksket S."/>
            <person name="Pinnaka A.K."/>
            <person name="Korpole S."/>
        </authorList>
    </citation>
    <scope>NUCLEOTIDE SEQUENCE [LARGE SCALE GENOMIC DNA]</scope>
    <source>
        <strain evidence="4 5">TRC1.1.SA</strain>
    </source>
</reference>